<dbReference type="NCBIfam" id="TIGR00689">
    <property type="entry name" value="rpiB_lacA_lacB"/>
    <property type="match status" value="1"/>
</dbReference>
<dbReference type="EC" id="5.3.1.34" evidence="3"/>
<dbReference type="NCBIfam" id="NF004051">
    <property type="entry name" value="PRK05571.1"/>
    <property type="match status" value="1"/>
</dbReference>
<organism evidence="3 4">
    <name type="scientific">Pantoea ananas</name>
    <name type="common">Erwinia uredovora</name>
    <dbReference type="NCBI Taxonomy" id="553"/>
    <lineage>
        <taxon>Bacteria</taxon>
        <taxon>Pseudomonadati</taxon>
        <taxon>Pseudomonadota</taxon>
        <taxon>Gammaproteobacteria</taxon>
        <taxon>Enterobacterales</taxon>
        <taxon>Erwiniaceae</taxon>
        <taxon>Pantoea</taxon>
    </lineage>
</organism>
<sequence length="152" mass="16501">MKTIAIGADDAAYEFRDALVNDLNERGIKVVDFSSDKHDDCTLYPDVAHAVAIAIRQGQFERGILICGTGIGMSIVANKVPGVRAAQCHDTFSAERARKSNNAQIIALGARVIGAELGKKIIQAWLAAEYEGGSSAVKVERIDYYEHQHVQD</sequence>
<dbReference type="AlphaFoldDB" id="A0AAJ1CVQ5"/>
<dbReference type="InterPro" id="IPR051812">
    <property type="entry name" value="SPI_LacAB/RpiB"/>
</dbReference>
<comment type="caution">
    <text evidence="3">The sequence shown here is derived from an EMBL/GenBank/DDBJ whole genome shotgun (WGS) entry which is preliminary data.</text>
</comment>
<dbReference type="RefSeq" id="WP_028723898.1">
    <property type="nucleotide sequence ID" value="NZ_CP060818.1"/>
</dbReference>
<accession>A0AAJ1CVQ5</accession>
<reference evidence="3" key="1">
    <citation type="submission" date="2022-06" db="EMBL/GenBank/DDBJ databases">
        <title>Dynamics of rice microbiomes reveals core vertical transmitted seed endophytes.</title>
        <authorList>
            <person name="Liao K."/>
            <person name="Zhang X."/>
        </authorList>
    </citation>
    <scope>NUCLEOTIDE SEQUENCE</scope>
    <source>
        <strain evidence="3">JT1-17</strain>
    </source>
</reference>
<dbReference type="Gene3D" id="3.40.1400.10">
    <property type="entry name" value="Sugar-phosphate isomerase, RpiB/LacA/LacB"/>
    <property type="match status" value="1"/>
</dbReference>
<dbReference type="SUPFAM" id="SSF89623">
    <property type="entry name" value="Ribose/Galactose isomerase RpiB/AlsB"/>
    <property type="match status" value="1"/>
</dbReference>
<dbReference type="NCBIfam" id="TIGR01120">
    <property type="entry name" value="rpiB"/>
    <property type="match status" value="1"/>
</dbReference>
<gene>
    <name evidence="3" type="ORF">NB703_000321</name>
</gene>
<dbReference type="PANTHER" id="PTHR43732:SF1">
    <property type="entry name" value="RIBOSE 5-PHOSPHATE ISOMERASE"/>
    <property type="match status" value="1"/>
</dbReference>
<protein>
    <submittedName>
        <fullName evidence="3">D-erythrulose-4-phosphate isomerase</fullName>
        <ecNumber evidence="3">5.3.1.34</ecNumber>
    </submittedName>
</protein>
<dbReference type="InterPro" id="IPR003500">
    <property type="entry name" value="RpiB_LacA_LacB"/>
</dbReference>
<name>A0AAJ1CVQ5_PANAN</name>
<keyword evidence="2 3" id="KW-0413">Isomerase</keyword>
<dbReference type="GO" id="GO:0005975">
    <property type="term" value="P:carbohydrate metabolic process"/>
    <property type="evidence" value="ECO:0007669"/>
    <property type="project" value="InterPro"/>
</dbReference>
<dbReference type="InterPro" id="IPR036569">
    <property type="entry name" value="RpiB_LacA_LacB_sf"/>
</dbReference>
<dbReference type="EMBL" id="JANFVX010000001">
    <property type="protein sequence ID" value="MCW0342228.1"/>
    <property type="molecule type" value="Genomic_DNA"/>
</dbReference>
<dbReference type="Proteomes" id="UP001208888">
    <property type="component" value="Unassembled WGS sequence"/>
</dbReference>
<dbReference type="InterPro" id="IPR004785">
    <property type="entry name" value="RpiB"/>
</dbReference>
<evidence type="ECO:0000256" key="1">
    <source>
        <dbReference type="ARBA" id="ARBA00008754"/>
    </source>
</evidence>
<dbReference type="PANTHER" id="PTHR43732">
    <property type="entry name" value="RIBOSE 5-PHOSPHATE ISOMERASE-RELATED"/>
    <property type="match status" value="1"/>
</dbReference>
<evidence type="ECO:0000313" key="3">
    <source>
        <dbReference type="EMBL" id="MCW0342228.1"/>
    </source>
</evidence>
<comment type="similarity">
    <text evidence="1">Belongs to the LacAB/RpiB family.</text>
</comment>
<evidence type="ECO:0000256" key="2">
    <source>
        <dbReference type="ARBA" id="ARBA00023235"/>
    </source>
</evidence>
<evidence type="ECO:0000313" key="4">
    <source>
        <dbReference type="Proteomes" id="UP001208888"/>
    </source>
</evidence>
<proteinExistence type="inferred from homology"/>
<dbReference type="PIRSF" id="PIRSF005384">
    <property type="entry name" value="RpiB_LacA_B"/>
    <property type="match status" value="1"/>
</dbReference>
<dbReference type="Pfam" id="PF02502">
    <property type="entry name" value="LacAB_rpiB"/>
    <property type="match status" value="1"/>
</dbReference>
<dbReference type="GO" id="GO:0016861">
    <property type="term" value="F:intramolecular oxidoreductase activity, interconverting aldoses and ketoses"/>
    <property type="evidence" value="ECO:0007669"/>
    <property type="project" value="UniProtKB-ARBA"/>
</dbReference>